<dbReference type="STRING" id="345632.GPICK_09015"/>
<dbReference type="CDD" id="cd03801">
    <property type="entry name" value="GT4_PimA-like"/>
    <property type="match status" value="1"/>
</dbReference>
<dbReference type="Gene3D" id="3.40.50.2000">
    <property type="entry name" value="Glycogen Phosphorylase B"/>
    <property type="match status" value="2"/>
</dbReference>
<dbReference type="HOGENOM" id="CLU_1576257_0_0_7"/>
<evidence type="ECO:0000313" key="2">
    <source>
        <dbReference type="Proteomes" id="UP000057609"/>
    </source>
</evidence>
<name>A0A0B5BHG1_9BACT</name>
<keyword evidence="2" id="KW-1185">Reference proteome</keyword>
<dbReference type="EMBL" id="CP009788">
    <property type="protein sequence ID" value="AJE03471.1"/>
    <property type="molecule type" value="Genomic_DNA"/>
</dbReference>
<dbReference type="Proteomes" id="UP000057609">
    <property type="component" value="Chromosome"/>
</dbReference>
<proteinExistence type="predicted"/>
<reference evidence="1 2" key="1">
    <citation type="journal article" date="2015" name="Genome Announc.">
        <title>Complete Genome of Geobacter pickeringii G13T, a Metal-Reducing Isolate from Sedimentary Kaolin Deposits.</title>
        <authorList>
            <person name="Badalamenti J.P."/>
            <person name="Bond D.R."/>
        </authorList>
    </citation>
    <scope>NUCLEOTIDE SEQUENCE [LARGE SCALE GENOMIC DNA]</scope>
    <source>
        <strain evidence="1 2">G13</strain>
    </source>
</reference>
<evidence type="ECO:0008006" key="3">
    <source>
        <dbReference type="Google" id="ProtNLM"/>
    </source>
</evidence>
<dbReference type="SUPFAM" id="SSF53756">
    <property type="entry name" value="UDP-Glycosyltransferase/glycogen phosphorylase"/>
    <property type="match status" value="1"/>
</dbReference>
<dbReference type="AlphaFoldDB" id="A0A0B5BHG1"/>
<sequence length="169" mass="18678">MSPKGFAYLVDAMEILHRHGGLNKIPVVLAFGGGGYIREETEVIMRKGLSDYFRFMPFTPDISAAINGVDVVVMPSLWEACPLVAMETLVCGVPLIGTNCLGLREVLDGTPAKMVDMANASALAQAIKEEIITNTKHLSESYVPEAVSRFDMVKMYNNIYKLYQEVMIR</sequence>
<dbReference type="PANTHER" id="PTHR12526">
    <property type="entry name" value="GLYCOSYLTRANSFERASE"/>
    <property type="match status" value="1"/>
</dbReference>
<accession>A0A0B5BHG1</accession>
<organism evidence="1 2">
    <name type="scientific">Geobacter pickeringii</name>
    <dbReference type="NCBI Taxonomy" id="345632"/>
    <lineage>
        <taxon>Bacteria</taxon>
        <taxon>Pseudomonadati</taxon>
        <taxon>Thermodesulfobacteriota</taxon>
        <taxon>Desulfuromonadia</taxon>
        <taxon>Geobacterales</taxon>
        <taxon>Geobacteraceae</taxon>
        <taxon>Geobacter</taxon>
    </lineage>
</organism>
<gene>
    <name evidence="1" type="ORF">GPICK_09015</name>
</gene>
<dbReference type="Pfam" id="PF13692">
    <property type="entry name" value="Glyco_trans_1_4"/>
    <property type="match status" value="1"/>
</dbReference>
<dbReference type="KEGG" id="gpi:GPICK_09015"/>
<evidence type="ECO:0000313" key="1">
    <source>
        <dbReference type="EMBL" id="AJE03471.1"/>
    </source>
</evidence>
<protein>
    <recommendedName>
        <fullName evidence="3">Glycosyl transferase family 1 domain-containing protein</fullName>
    </recommendedName>
</protein>